<dbReference type="Pfam" id="PF23544">
    <property type="entry name" value="AtuA_ferredoxin"/>
    <property type="match status" value="1"/>
</dbReference>
<keyword evidence="4" id="KW-1185">Reference proteome</keyword>
<sequence>MCLCFRCRTIFTSLGLADFTKVNIEAIGSENNYGPLSALPQGTRECALWLAVHHQDQKALNIMAREIAPAGTGMAPGLTAIVGGRPKVSPVLKLFSFLHDKDTFKIDISMNGEHLETYTPAKTVSQSNKCSRPAQLIASISNACKGSHSYRLEDLAYTRSGDKGNNCNIGVVARHPAYLPYLKAALTEQSLAQYFSHLMEDTDWAKKVTRYDCPGIHALNFVLHNSLGGGGIASLRSDPQGKAYGQMLLDFQLHNMPSLEDLRT</sequence>
<name>A0A9D4R555_DREPO</name>
<feature type="domain" description="Acyclic terpene utilisation N-terminal" evidence="1">
    <location>
        <begin position="13"/>
        <end position="108"/>
    </location>
</feature>
<evidence type="ECO:0000259" key="2">
    <source>
        <dbReference type="Pfam" id="PF23544"/>
    </source>
</evidence>
<dbReference type="Proteomes" id="UP000828390">
    <property type="component" value="Unassembled WGS sequence"/>
</dbReference>
<dbReference type="PANTHER" id="PTHR47708">
    <property type="match status" value="1"/>
</dbReference>
<evidence type="ECO:0008006" key="5">
    <source>
        <dbReference type="Google" id="ProtNLM"/>
    </source>
</evidence>
<organism evidence="3 4">
    <name type="scientific">Dreissena polymorpha</name>
    <name type="common">Zebra mussel</name>
    <name type="synonym">Mytilus polymorpha</name>
    <dbReference type="NCBI Taxonomy" id="45954"/>
    <lineage>
        <taxon>Eukaryota</taxon>
        <taxon>Metazoa</taxon>
        <taxon>Spiralia</taxon>
        <taxon>Lophotrochozoa</taxon>
        <taxon>Mollusca</taxon>
        <taxon>Bivalvia</taxon>
        <taxon>Autobranchia</taxon>
        <taxon>Heteroconchia</taxon>
        <taxon>Euheterodonta</taxon>
        <taxon>Imparidentia</taxon>
        <taxon>Neoheterodontei</taxon>
        <taxon>Myida</taxon>
        <taxon>Dreissenoidea</taxon>
        <taxon>Dreissenidae</taxon>
        <taxon>Dreissena</taxon>
    </lineage>
</organism>
<dbReference type="EMBL" id="JAIWYP010000003">
    <property type="protein sequence ID" value="KAH3854593.1"/>
    <property type="molecule type" value="Genomic_DNA"/>
</dbReference>
<proteinExistence type="predicted"/>
<reference evidence="3" key="1">
    <citation type="journal article" date="2019" name="bioRxiv">
        <title>The Genome of the Zebra Mussel, Dreissena polymorpha: A Resource for Invasive Species Research.</title>
        <authorList>
            <person name="McCartney M.A."/>
            <person name="Auch B."/>
            <person name="Kono T."/>
            <person name="Mallez S."/>
            <person name="Zhang Y."/>
            <person name="Obille A."/>
            <person name="Becker A."/>
            <person name="Abrahante J.E."/>
            <person name="Garbe J."/>
            <person name="Badalamenti J.P."/>
            <person name="Herman A."/>
            <person name="Mangelson H."/>
            <person name="Liachko I."/>
            <person name="Sullivan S."/>
            <person name="Sone E.D."/>
            <person name="Koren S."/>
            <person name="Silverstein K.A.T."/>
            <person name="Beckman K.B."/>
            <person name="Gohl D.M."/>
        </authorList>
    </citation>
    <scope>NUCLEOTIDE SEQUENCE</scope>
    <source>
        <strain evidence="3">Duluth1</strain>
        <tissue evidence="3">Whole animal</tissue>
    </source>
</reference>
<dbReference type="AlphaFoldDB" id="A0A9D4R555"/>
<gene>
    <name evidence="3" type="ORF">DPMN_097138</name>
</gene>
<evidence type="ECO:0000313" key="4">
    <source>
        <dbReference type="Proteomes" id="UP000828390"/>
    </source>
</evidence>
<feature type="domain" description="AtuA-like ferredoxin-fold" evidence="2">
    <location>
        <begin position="151"/>
        <end position="253"/>
    </location>
</feature>
<reference evidence="3" key="2">
    <citation type="submission" date="2020-11" db="EMBL/GenBank/DDBJ databases">
        <authorList>
            <person name="McCartney M.A."/>
            <person name="Auch B."/>
            <person name="Kono T."/>
            <person name="Mallez S."/>
            <person name="Becker A."/>
            <person name="Gohl D.M."/>
            <person name="Silverstein K.A.T."/>
            <person name="Koren S."/>
            <person name="Bechman K.B."/>
            <person name="Herman A."/>
            <person name="Abrahante J.E."/>
            <person name="Garbe J."/>
        </authorList>
    </citation>
    <scope>NUCLEOTIDE SEQUENCE</scope>
    <source>
        <strain evidence="3">Duluth1</strain>
        <tissue evidence="3">Whole animal</tissue>
    </source>
</reference>
<evidence type="ECO:0000313" key="3">
    <source>
        <dbReference type="EMBL" id="KAH3854593.1"/>
    </source>
</evidence>
<comment type="caution">
    <text evidence="3">The sequence shown here is derived from an EMBL/GenBank/DDBJ whole genome shotgun (WGS) entry which is preliminary data.</text>
</comment>
<accession>A0A9D4R555</accession>
<protein>
    <recommendedName>
        <fullName evidence="5">Terpene utilization protein AtuA</fullName>
    </recommendedName>
</protein>
<dbReference type="InterPro" id="IPR056362">
    <property type="entry name" value="AtuA-like_ferredoxin_dom"/>
</dbReference>
<dbReference type="InterPro" id="IPR010839">
    <property type="entry name" value="AtuA_N"/>
</dbReference>
<evidence type="ECO:0000259" key="1">
    <source>
        <dbReference type="Pfam" id="PF07287"/>
    </source>
</evidence>
<dbReference type="PANTHER" id="PTHR47708:SF2">
    <property type="entry name" value="SI:CH73-132F6.5"/>
    <property type="match status" value="1"/>
</dbReference>
<dbReference type="Pfam" id="PF07287">
    <property type="entry name" value="AtuA"/>
    <property type="match status" value="1"/>
</dbReference>